<dbReference type="PANTHER" id="PTHR14969:SF13">
    <property type="entry name" value="AT30094P"/>
    <property type="match status" value="1"/>
</dbReference>
<dbReference type="PANTHER" id="PTHR14969">
    <property type="entry name" value="SPHINGOSINE-1-PHOSPHATE PHOSPHOHYDROLASE"/>
    <property type="match status" value="1"/>
</dbReference>
<keyword evidence="4" id="KW-1185">Reference proteome</keyword>
<evidence type="ECO:0000313" key="3">
    <source>
        <dbReference type="EMBL" id="MFC5713106.1"/>
    </source>
</evidence>
<dbReference type="Gene3D" id="1.20.144.10">
    <property type="entry name" value="Phosphatidic acid phosphatase type 2/haloperoxidase"/>
    <property type="match status" value="2"/>
</dbReference>
<sequence length="231" mass="25889">MRQEFLKQYAKYLVTIGILILLFMLLTQLLASELNPNLLQQFDFAIIAWVQSWITPLLTDSFNVITYLGSVQALIILVIITSLMLFIFKKTWEGILYIFTVAAGGGLNWLLKWIIHRERPDINPLVVESGYSFPSGHAMMAIIAYGMLGYYFVLFLQSKAAKSITVIAFTILIFLIGLSRIYLGVHYPSDVIAGYAVGGAWLGASIIALEVLLRRRESSRHSAERSVIPPG</sequence>
<evidence type="ECO:0000259" key="2">
    <source>
        <dbReference type="SMART" id="SM00014"/>
    </source>
</evidence>
<keyword evidence="1" id="KW-0472">Membrane</keyword>
<protein>
    <submittedName>
        <fullName evidence="3">Phosphatase PAP2 family protein</fullName>
    </submittedName>
</protein>
<dbReference type="SMART" id="SM00014">
    <property type="entry name" value="acidPPc"/>
    <property type="match status" value="1"/>
</dbReference>
<feature type="transmembrane region" description="Helical" evidence="1">
    <location>
        <begin position="163"/>
        <end position="185"/>
    </location>
</feature>
<dbReference type="RefSeq" id="WP_385940616.1">
    <property type="nucleotide sequence ID" value="NZ_JBHSOZ010000004.1"/>
</dbReference>
<feature type="transmembrane region" description="Helical" evidence="1">
    <location>
        <begin position="64"/>
        <end position="88"/>
    </location>
</feature>
<feature type="transmembrane region" description="Helical" evidence="1">
    <location>
        <begin position="135"/>
        <end position="156"/>
    </location>
</feature>
<reference evidence="4" key="1">
    <citation type="journal article" date="2019" name="Int. J. Syst. Evol. Microbiol.">
        <title>The Global Catalogue of Microorganisms (GCM) 10K type strain sequencing project: providing services to taxonomists for standard genome sequencing and annotation.</title>
        <authorList>
            <consortium name="The Broad Institute Genomics Platform"/>
            <consortium name="The Broad Institute Genome Sequencing Center for Infectious Disease"/>
            <person name="Wu L."/>
            <person name="Ma J."/>
        </authorList>
    </citation>
    <scope>NUCLEOTIDE SEQUENCE [LARGE SCALE GENOMIC DNA]</scope>
    <source>
        <strain evidence="4">CECT 7184</strain>
    </source>
</reference>
<keyword evidence="1" id="KW-0812">Transmembrane</keyword>
<dbReference type="InterPro" id="IPR000326">
    <property type="entry name" value="PAP2/HPO"/>
</dbReference>
<feature type="transmembrane region" description="Helical" evidence="1">
    <location>
        <begin position="191"/>
        <end position="213"/>
    </location>
</feature>
<organism evidence="3 4">
    <name type="scientific">Thalassorhabdus alkalitolerans</name>
    <dbReference type="NCBI Taxonomy" id="2282697"/>
    <lineage>
        <taxon>Bacteria</taxon>
        <taxon>Bacillati</taxon>
        <taxon>Bacillota</taxon>
        <taxon>Bacilli</taxon>
        <taxon>Bacillales</taxon>
        <taxon>Bacillaceae</taxon>
        <taxon>Thalassorhabdus</taxon>
    </lineage>
</organism>
<evidence type="ECO:0000256" key="1">
    <source>
        <dbReference type="SAM" id="Phobius"/>
    </source>
</evidence>
<dbReference type="EMBL" id="JBHSOZ010000004">
    <property type="protein sequence ID" value="MFC5713106.1"/>
    <property type="molecule type" value="Genomic_DNA"/>
</dbReference>
<proteinExistence type="predicted"/>
<dbReference type="SUPFAM" id="SSF48317">
    <property type="entry name" value="Acid phosphatase/Vanadium-dependent haloperoxidase"/>
    <property type="match status" value="1"/>
</dbReference>
<dbReference type="Proteomes" id="UP001596142">
    <property type="component" value="Unassembled WGS sequence"/>
</dbReference>
<dbReference type="InterPro" id="IPR036938">
    <property type="entry name" value="PAP2/HPO_sf"/>
</dbReference>
<gene>
    <name evidence="3" type="ORF">ACFPU1_09950</name>
</gene>
<evidence type="ECO:0000313" key="4">
    <source>
        <dbReference type="Proteomes" id="UP001596142"/>
    </source>
</evidence>
<keyword evidence="1" id="KW-1133">Transmembrane helix</keyword>
<feature type="domain" description="Phosphatidic acid phosphatase type 2/haloperoxidase" evidence="2">
    <location>
        <begin position="94"/>
        <end position="206"/>
    </location>
</feature>
<dbReference type="CDD" id="cd03392">
    <property type="entry name" value="PAP2_like_2"/>
    <property type="match status" value="1"/>
</dbReference>
<feature type="transmembrane region" description="Helical" evidence="1">
    <location>
        <begin position="12"/>
        <end position="31"/>
    </location>
</feature>
<dbReference type="Pfam" id="PF01569">
    <property type="entry name" value="PAP2"/>
    <property type="match status" value="1"/>
</dbReference>
<accession>A0ABW0YMW5</accession>
<name>A0ABW0YMW5_9BACI</name>
<comment type="caution">
    <text evidence="3">The sequence shown here is derived from an EMBL/GenBank/DDBJ whole genome shotgun (WGS) entry which is preliminary data.</text>
</comment>
<feature type="transmembrane region" description="Helical" evidence="1">
    <location>
        <begin position="95"/>
        <end position="115"/>
    </location>
</feature>